<dbReference type="PANTHER" id="PTHR33254">
    <property type="entry name" value="4-HYDROXY-4-METHYL-2-OXOGLUTARATE ALDOLASE 3-RELATED"/>
    <property type="match status" value="1"/>
</dbReference>
<sequence>MDLRQRFETLTTAHIADACVRAQLPVRCLGIHAVVPGARIAGRVLPARHAGSVDVFLEAFEGAAAGDVLVVDNGGRLDHACVGDLIVQEAQTAGLAGVAIWGLHRDTADVRAIGLPVFSLGSLPTGPLAIEERPADALTSARMGEWVVDSTDVVFGDDDGVIFVPARHVEDLFLLAEGIRDKERRQAERTRDGETLRDQLKFDVFLANRAENPALSFREHIRRIGGAVEE</sequence>
<comment type="similarity">
    <text evidence="3">Belongs to the class II aldolase/RraA-like family.</text>
</comment>
<dbReference type="EMBL" id="JACHIR010000001">
    <property type="protein sequence ID" value="MBB5895766.1"/>
    <property type="molecule type" value="Genomic_DNA"/>
</dbReference>
<evidence type="ECO:0000256" key="9">
    <source>
        <dbReference type="ARBA" id="ARBA00029596"/>
    </source>
</evidence>
<comment type="catalytic activity">
    <reaction evidence="12">
        <text>oxaloacetate + H(+) = pyruvate + CO2</text>
        <dbReference type="Rhea" id="RHEA:15641"/>
        <dbReference type="ChEBI" id="CHEBI:15361"/>
        <dbReference type="ChEBI" id="CHEBI:15378"/>
        <dbReference type="ChEBI" id="CHEBI:16452"/>
        <dbReference type="ChEBI" id="CHEBI:16526"/>
        <dbReference type="EC" id="4.1.1.112"/>
    </reaction>
</comment>
<evidence type="ECO:0000313" key="15">
    <source>
        <dbReference type="Proteomes" id="UP000585638"/>
    </source>
</evidence>
<evidence type="ECO:0000256" key="1">
    <source>
        <dbReference type="ARBA" id="ARBA00001342"/>
    </source>
</evidence>
<dbReference type="EC" id="4.1.3.17" evidence="5"/>
<evidence type="ECO:0000256" key="8">
    <source>
        <dbReference type="ARBA" id="ARBA00025046"/>
    </source>
</evidence>
<evidence type="ECO:0000256" key="3">
    <source>
        <dbReference type="ARBA" id="ARBA00008621"/>
    </source>
</evidence>
<comment type="subunit">
    <text evidence="4">Homotrimer.</text>
</comment>
<dbReference type="Pfam" id="PF03737">
    <property type="entry name" value="RraA-like"/>
    <property type="match status" value="1"/>
</dbReference>
<gene>
    <name evidence="14" type="ORF">BJ998_006962</name>
</gene>
<evidence type="ECO:0000256" key="13">
    <source>
        <dbReference type="PIRSR" id="PIRSR605493-1"/>
    </source>
</evidence>
<keyword evidence="13" id="KW-0479">Metal-binding</keyword>
<keyword evidence="13" id="KW-0460">Magnesium</keyword>
<keyword evidence="15" id="KW-1185">Reference proteome</keyword>
<dbReference type="Gene3D" id="3.50.30.40">
    <property type="entry name" value="Ribonuclease E inhibitor RraA/RraA-like"/>
    <property type="match status" value="1"/>
</dbReference>
<dbReference type="RefSeq" id="WP_184867517.1">
    <property type="nucleotide sequence ID" value="NZ_BAAAWY010000098.1"/>
</dbReference>
<reference evidence="14 15" key="1">
    <citation type="submission" date="2020-08" db="EMBL/GenBank/DDBJ databases">
        <title>Sequencing the genomes of 1000 actinobacteria strains.</title>
        <authorList>
            <person name="Klenk H.-P."/>
        </authorList>
    </citation>
    <scope>NUCLEOTIDE SEQUENCE [LARGE SCALE GENOMIC DNA]</scope>
    <source>
        <strain evidence="14 15">DSM 43851</strain>
    </source>
</reference>
<evidence type="ECO:0000256" key="12">
    <source>
        <dbReference type="ARBA" id="ARBA00047973"/>
    </source>
</evidence>
<evidence type="ECO:0000256" key="5">
    <source>
        <dbReference type="ARBA" id="ARBA00012213"/>
    </source>
</evidence>
<comment type="function">
    <text evidence="8">Catalyzes the aldol cleavage of 4-hydroxy-4-methyl-2-oxoglutarate (HMG) into 2 molecules of pyruvate. Also contains a secondary oxaloacetate (OAA) decarboxylase activity due to the common pyruvate enolate transition state formed following C-C bond cleavage in the retro-aldol and decarboxylation reactions.</text>
</comment>
<dbReference type="PANTHER" id="PTHR33254:SF4">
    <property type="entry name" value="4-HYDROXY-4-METHYL-2-OXOGLUTARATE ALDOLASE 3-RELATED"/>
    <property type="match status" value="1"/>
</dbReference>
<dbReference type="CDD" id="cd16841">
    <property type="entry name" value="RraA_family"/>
    <property type="match status" value="1"/>
</dbReference>
<comment type="catalytic activity">
    <reaction evidence="1">
        <text>4-hydroxy-4-methyl-2-oxoglutarate = 2 pyruvate</text>
        <dbReference type="Rhea" id="RHEA:22748"/>
        <dbReference type="ChEBI" id="CHEBI:15361"/>
        <dbReference type="ChEBI" id="CHEBI:58276"/>
        <dbReference type="EC" id="4.1.3.17"/>
    </reaction>
</comment>
<dbReference type="Proteomes" id="UP000585638">
    <property type="component" value="Unassembled WGS sequence"/>
</dbReference>
<protein>
    <recommendedName>
        <fullName evidence="7">Putative 4-hydroxy-4-methyl-2-oxoglutarate aldolase</fullName>
        <ecNumber evidence="6">4.1.1.112</ecNumber>
        <ecNumber evidence="5">4.1.3.17</ecNumber>
    </recommendedName>
    <alternativeName>
        <fullName evidence="11">Oxaloacetate decarboxylase</fullName>
    </alternativeName>
    <alternativeName>
        <fullName evidence="9">Regulator of ribonuclease activity homolog</fullName>
    </alternativeName>
    <alternativeName>
        <fullName evidence="10">RraA-like protein</fullName>
    </alternativeName>
</protein>
<dbReference type="AlphaFoldDB" id="A0A7W9KNF5"/>
<dbReference type="GO" id="GO:0046872">
    <property type="term" value="F:metal ion binding"/>
    <property type="evidence" value="ECO:0007669"/>
    <property type="project" value="UniProtKB-KW"/>
</dbReference>
<evidence type="ECO:0000256" key="4">
    <source>
        <dbReference type="ARBA" id="ARBA00011233"/>
    </source>
</evidence>
<dbReference type="GO" id="GO:0047443">
    <property type="term" value="F:4-hydroxy-4-methyl-2-oxoglutarate aldolase activity"/>
    <property type="evidence" value="ECO:0007669"/>
    <property type="project" value="UniProtKB-EC"/>
</dbReference>
<dbReference type="InterPro" id="IPR036704">
    <property type="entry name" value="RraA/RraA-like_sf"/>
</dbReference>
<comment type="cofactor">
    <cofactor evidence="13">
        <name>Mg(2+)</name>
        <dbReference type="ChEBI" id="CHEBI:18420"/>
    </cofactor>
</comment>
<evidence type="ECO:0000256" key="2">
    <source>
        <dbReference type="ARBA" id="ARBA00001968"/>
    </source>
</evidence>
<dbReference type="SUPFAM" id="SSF89562">
    <property type="entry name" value="RraA-like"/>
    <property type="match status" value="1"/>
</dbReference>
<feature type="binding site" evidence="13">
    <location>
        <position position="105"/>
    </location>
    <ligand>
        <name>substrate</name>
    </ligand>
</feature>
<feature type="binding site" evidence="13">
    <location>
        <position position="106"/>
    </location>
    <ligand>
        <name>Mg(2+)</name>
        <dbReference type="ChEBI" id="CHEBI:18420"/>
    </ligand>
</feature>
<name>A0A7W9KNF5_9PSEU</name>
<dbReference type="InterPro" id="IPR005493">
    <property type="entry name" value="RraA/RraA-like"/>
</dbReference>
<proteinExistence type="inferred from homology"/>
<evidence type="ECO:0000313" key="14">
    <source>
        <dbReference type="EMBL" id="MBB5895766.1"/>
    </source>
</evidence>
<evidence type="ECO:0000256" key="6">
    <source>
        <dbReference type="ARBA" id="ARBA00012947"/>
    </source>
</evidence>
<dbReference type="EC" id="4.1.1.112" evidence="6"/>
<evidence type="ECO:0000256" key="7">
    <source>
        <dbReference type="ARBA" id="ARBA00016549"/>
    </source>
</evidence>
<evidence type="ECO:0000256" key="11">
    <source>
        <dbReference type="ARBA" id="ARBA00032305"/>
    </source>
</evidence>
<comment type="cofactor">
    <cofactor evidence="2">
        <name>a divalent metal cation</name>
        <dbReference type="ChEBI" id="CHEBI:60240"/>
    </cofactor>
</comment>
<organism evidence="14 15">
    <name type="scientific">Kutzneria kofuensis</name>
    <dbReference type="NCBI Taxonomy" id="103725"/>
    <lineage>
        <taxon>Bacteria</taxon>
        <taxon>Bacillati</taxon>
        <taxon>Actinomycetota</taxon>
        <taxon>Actinomycetes</taxon>
        <taxon>Pseudonocardiales</taxon>
        <taxon>Pseudonocardiaceae</taxon>
        <taxon>Kutzneria</taxon>
    </lineage>
</organism>
<accession>A0A7W9KNF5</accession>
<dbReference type="GO" id="GO:0008948">
    <property type="term" value="F:oxaloacetate decarboxylase activity"/>
    <property type="evidence" value="ECO:0007669"/>
    <property type="project" value="UniProtKB-EC"/>
</dbReference>
<comment type="caution">
    <text evidence="14">The sequence shown here is derived from an EMBL/GenBank/DDBJ whole genome shotgun (WGS) entry which is preliminary data.</text>
</comment>
<feature type="binding site" evidence="13">
    <location>
        <begin position="83"/>
        <end position="86"/>
    </location>
    <ligand>
        <name>substrate</name>
    </ligand>
</feature>
<evidence type="ECO:0000256" key="10">
    <source>
        <dbReference type="ARBA" id="ARBA00030169"/>
    </source>
</evidence>